<dbReference type="InterPro" id="IPR008927">
    <property type="entry name" value="6-PGluconate_DH-like_C_sf"/>
</dbReference>
<dbReference type="Pfam" id="PF08546">
    <property type="entry name" value="ApbA_C"/>
    <property type="match status" value="1"/>
</dbReference>
<keyword evidence="15" id="KW-1185">Reference proteome</keyword>
<evidence type="ECO:0000256" key="2">
    <source>
        <dbReference type="ARBA" id="ARBA00004994"/>
    </source>
</evidence>
<dbReference type="UniPathway" id="UPA00028">
    <property type="reaction ID" value="UER00004"/>
</dbReference>
<dbReference type="NCBIfam" id="TIGR00745">
    <property type="entry name" value="apbA_panE"/>
    <property type="match status" value="1"/>
</dbReference>
<evidence type="ECO:0000256" key="11">
    <source>
        <dbReference type="RuleBase" id="RU362068"/>
    </source>
</evidence>
<dbReference type="Gene3D" id="3.40.50.720">
    <property type="entry name" value="NAD(P)-binding Rossmann-like Domain"/>
    <property type="match status" value="1"/>
</dbReference>
<evidence type="ECO:0000256" key="10">
    <source>
        <dbReference type="ARBA" id="ARBA00048793"/>
    </source>
</evidence>
<dbReference type="Proteomes" id="UP000188613">
    <property type="component" value="Unassembled WGS sequence"/>
</dbReference>
<dbReference type="PANTHER" id="PTHR43765">
    <property type="entry name" value="2-DEHYDROPANTOATE 2-REDUCTASE-RELATED"/>
    <property type="match status" value="1"/>
</dbReference>
<evidence type="ECO:0000256" key="7">
    <source>
        <dbReference type="ARBA" id="ARBA00022857"/>
    </source>
</evidence>
<evidence type="ECO:0000256" key="3">
    <source>
        <dbReference type="ARBA" id="ARBA00007870"/>
    </source>
</evidence>
<dbReference type="AlphaFoldDB" id="A0A1V2ACJ3"/>
<evidence type="ECO:0000256" key="6">
    <source>
        <dbReference type="ARBA" id="ARBA00022655"/>
    </source>
</evidence>
<dbReference type="EC" id="1.1.1.169" evidence="4 11"/>
<dbReference type="PANTHER" id="PTHR43765:SF2">
    <property type="entry name" value="2-DEHYDROPANTOATE 2-REDUCTASE"/>
    <property type="match status" value="1"/>
</dbReference>
<dbReference type="OrthoDB" id="9800163at2"/>
<dbReference type="RefSeq" id="WP_076762846.1">
    <property type="nucleotide sequence ID" value="NZ_MSFI01000001.1"/>
</dbReference>
<dbReference type="InterPro" id="IPR050838">
    <property type="entry name" value="Ketopantoate_reductase"/>
</dbReference>
<keyword evidence="6 11" id="KW-0566">Pantothenate biosynthesis</keyword>
<dbReference type="Pfam" id="PF02558">
    <property type="entry name" value="ApbA"/>
    <property type="match status" value="1"/>
</dbReference>
<comment type="function">
    <text evidence="1 11">Catalyzes the NADPH-dependent reduction of ketopantoate into pantoic acid.</text>
</comment>
<accession>A0A1V2ACJ3</accession>
<dbReference type="InterPro" id="IPR013752">
    <property type="entry name" value="KPA_reductase"/>
</dbReference>
<feature type="domain" description="Ketopantoate reductase N-terminal" evidence="12">
    <location>
        <begin position="3"/>
        <end position="147"/>
    </location>
</feature>
<dbReference type="GO" id="GO:0005737">
    <property type="term" value="C:cytoplasm"/>
    <property type="evidence" value="ECO:0007669"/>
    <property type="project" value="TreeGrafter"/>
</dbReference>
<evidence type="ECO:0000259" key="13">
    <source>
        <dbReference type="Pfam" id="PF08546"/>
    </source>
</evidence>
<feature type="domain" description="Ketopantoate reductase C-terminal" evidence="13">
    <location>
        <begin position="169"/>
        <end position="289"/>
    </location>
</feature>
<comment type="pathway">
    <text evidence="2 11">Cofactor biosynthesis; (R)-pantothenate biosynthesis; (R)-pantoate from 3-methyl-2-oxobutanoate: step 2/2.</text>
</comment>
<dbReference type="EMBL" id="MSFI01000001">
    <property type="protein sequence ID" value="OMP68514.1"/>
    <property type="molecule type" value="Genomic_DNA"/>
</dbReference>
<keyword evidence="8 11" id="KW-0560">Oxidoreductase</keyword>
<evidence type="ECO:0000256" key="5">
    <source>
        <dbReference type="ARBA" id="ARBA00019465"/>
    </source>
</evidence>
<comment type="catalytic activity">
    <reaction evidence="10 11">
        <text>(R)-pantoate + NADP(+) = 2-dehydropantoate + NADPH + H(+)</text>
        <dbReference type="Rhea" id="RHEA:16233"/>
        <dbReference type="ChEBI" id="CHEBI:11561"/>
        <dbReference type="ChEBI" id="CHEBI:15378"/>
        <dbReference type="ChEBI" id="CHEBI:15980"/>
        <dbReference type="ChEBI" id="CHEBI:57783"/>
        <dbReference type="ChEBI" id="CHEBI:58349"/>
        <dbReference type="EC" id="1.1.1.169"/>
    </reaction>
</comment>
<dbReference type="InterPro" id="IPR036291">
    <property type="entry name" value="NAD(P)-bd_dom_sf"/>
</dbReference>
<dbReference type="InterPro" id="IPR003710">
    <property type="entry name" value="ApbA"/>
</dbReference>
<evidence type="ECO:0000256" key="9">
    <source>
        <dbReference type="ARBA" id="ARBA00032024"/>
    </source>
</evidence>
<gene>
    <name evidence="14" type="ORF">BTO28_00235</name>
</gene>
<evidence type="ECO:0000313" key="14">
    <source>
        <dbReference type="EMBL" id="OMP68514.1"/>
    </source>
</evidence>
<dbReference type="Gene3D" id="1.10.1040.10">
    <property type="entry name" value="N-(1-d-carboxylethyl)-l-norvaline Dehydrogenase, domain 2"/>
    <property type="match status" value="1"/>
</dbReference>
<dbReference type="GO" id="GO:0050661">
    <property type="term" value="F:NADP binding"/>
    <property type="evidence" value="ECO:0007669"/>
    <property type="project" value="TreeGrafter"/>
</dbReference>
<dbReference type="InterPro" id="IPR013328">
    <property type="entry name" value="6PGD_dom2"/>
</dbReference>
<dbReference type="GO" id="GO:0015940">
    <property type="term" value="P:pantothenate biosynthetic process"/>
    <property type="evidence" value="ECO:0007669"/>
    <property type="project" value="UniProtKB-UniPathway"/>
</dbReference>
<dbReference type="SUPFAM" id="SSF48179">
    <property type="entry name" value="6-phosphogluconate dehydrogenase C-terminal domain-like"/>
    <property type="match status" value="1"/>
</dbReference>
<dbReference type="GO" id="GO:0008677">
    <property type="term" value="F:2-dehydropantoate 2-reductase activity"/>
    <property type="evidence" value="ECO:0007669"/>
    <property type="project" value="UniProtKB-EC"/>
</dbReference>
<protein>
    <recommendedName>
        <fullName evidence="5 11">2-dehydropantoate 2-reductase</fullName>
        <ecNumber evidence="4 11">1.1.1.169</ecNumber>
    </recommendedName>
    <alternativeName>
        <fullName evidence="9 11">Ketopantoate reductase</fullName>
    </alternativeName>
</protein>
<name>A0A1V2ACJ3_9BACI</name>
<dbReference type="SUPFAM" id="SSF51735">
    <property type="entry name" value="NAD(P)-binding Rossmann-fold domains"/>
    <property type="match status" value="1"/>
</dbReference>
<comment type="similarity">
    <text evidence="3 11">Belongs to the ketopantoate reductase family.</text>
</comment>
<comment type="caution">
    <text evidence="14">The sequence shown here is derived from an EMBL/GenBank/DDBJ whole genome shotgun (WGS) entry which is preliminary data.</text>
</comment>
<organism evidence="14 15">
    <name type="scientific">Domibacillus epiphyticus</name>
    <dbReference type="NCBI Taxonomy" id="1714355"/>
    <lineage>
        <taxon>Bacteria</taxon>
        <taxon>Bacillati</taxon>
        <taxon>Bacillota</taxon>
        <taxon>Bacilli</taxon>
        <taxon>Bacillales</taxon>
        <taxon>Bacillaceae</taxon>
        <taxon>Domibacillus</taxon>
    </lineage>
</organism>
<reference evidence="14 15" key="1">
    <citation type="submission" date="2016-12" db="EMBL/GenBank/DDBJ databases">
        <title>Domibacillus sp. SAB 38T whole genome sequencing.</title>
        <authorList>
            <person name="Verma A."/>
            <person name="Ojha A.K."/>
            <person name="Krishnamurthi S."/>
        </authorList>
    </citation>
    <scope>NUCLEOTIDE SEQUENCE [LARGE SCALE GENOMIC DNA]</scope>
    <source>
        <strain evidence="14 15">SAB 38</strain>
    </source>
</reference>
<evidence type="ECO:0000313" key="15">
    <source>
        <dbReference type="Proteomes" id="UP000188613"/>
    </source>
</evidence>
<evidence type="ECO:0000256" key="8">
    <source>
        <dbReference type="ARBA" id="ARBA00023002"/>
    </source>
</evidence>
<evidence type="ECO:0000259" key="12">
    <source>
        <dbReference type="Pfam" id="PF02558"/>
    </source>
</evidence>
<dbReference type="InterPro" id="IPR013332">
    <property type="entry name" value="KPR_N"/>
</dbReference>
<evidence type="ECO:0000256" key="4">
    <source>
        <dbReference type="ARBA" id="ARBA00013014"/>
    </source>
</evidence>
<keyword evidence="7 11" id="KW-0521">NADP</keyword>
<dbReference type="STRING" id="1714355.BTO28_00235"/>
<sequence length="297" mass="33541">MNISIIGGGAVGLFFASQWSKDHCVTLWTRTDMQAEMIQRDGLYIFENGNENVQYIQSKKIGCQPLQADLIVVAVKQYNMKDVMGELTNAKSHSIMFIQNGMGHLDLLDKLPHHHIYTASVEHGLVKINGGTIQVNGRNKTNIGAFRGGTEEIIDHLQTDSFRFEWRENIHHMMIEKMAANAIINPLTAMLNVKNGQIAQNEHYRSIAKDLCREFASVFSYKSEEETFESVLSICKNTAYNESSMLKDVKEGRLTEIDAIVGVLVKEAEKKGCHVPLFRMIYNMIKGKENMPPLMSN</sequence>
<proteinExistence type="inferred from homology"/>
<evidence type="ECO:0000256" key="1">
    <source>
        <dbReference type="ARBA" id="ARBA00002919"/>
    </source>
</evidence>